<proteinExistence type="inferred from homology"/>
<feature type="transmembrane region" description="Helical" evidence="2">
    <location>
        <begin position="356"/>
        <end position="375"/>
    </location>
</feature>
<dbReference type="RefSeq" id="WP_166986364.1">
    <property type="nucleotide sequence ID" value="NZ_CP061169.1"/>
</dbReference>
<protein>
    <submittedName>
        <fullName evidence="4">Threonine/serine exporter family protein</fullName>
    </submittedName>
</protein>
<dbReference type="InterPro" id="IPR051361">
    <property type="entry name" value="ThrE/Ser_Exporter"/>
</dbReference>
<organism evidence="4 5">
    <name type="scientific">Paramicrobacterium chengjingii</name>
    <dbReference type="NCBI Taxonomy" id="2769067"/>
    <lineage>
        <taxon>Bacteria</taxon>
        <taxon>Bacillati</taxon>
        <taxon>Actinomycetota</taxon>
        <taxon>Actinomycetes</taxon>
        <taxon>Micrococcales</taxon>
        <taxon>Microbacteriaceae</taxon>
        <taxon>Paramicrobacterium</taxon>
    </lineage>
</organism>
<feature type="transmembrane region" description="Helical" evidence="2">
    <location>
        <begin position="137"/>
        <end position="155"/>
    </location>
</feature>
<accession>A0ABX6YIE4</accession>
<feature type="domain" description="Threonine/serine exporter-like N-terminal" evidence="3">
    <location>
        <begin position="11"/>
        <end position="246"/>
    </location>
</feature>
<evidence type="ECO:0000256" key="2">
    <source>
        <dbReference type="SAM" id="Phobius"/>
    </source>
</evidence>
<dbReference type="EMBL" id="CP061169">
    <property type="protein sequence ID" value="QPZ38480.1"/>
    <property type="molecule type" value="Genomic_DNA"/>
</dbReference>
<evidence type="ECO:0000256" key="1">
    <source>
        <dbReference type="ARBA" id="ARBA00034125"/>
    </source>
</evidence>
<dbReference type="Pfam" id="PF06738">
    <property type="entry name" value="ThrE"/>
    <property type="match status" value="1"/>
</dbReference>
<evidence type="ECO:0000313" key="5">
    <source>
        <dbReference type="Proteomes" id="UP000662814"/>
    </source>
</evidence>
<comment type="similarity">
    <text evidence="1">Belongs to the ThrE exporter (TC 2.A.79) family.</text>
</comment>
<feature type="transmembrane region" description="Helical" evidence="2">
    <location>
        <begin position="191"/>
        <end position="214"/>
    </location>
</feature>
<dbReference type="InterPro" id="IPR010619">
    <property type="entry name" value="ThrE-like_N"/>
</dbReference>
<sequence>MSSPHERLAVGQLGALLLDAGVSVTDTRTMLVDSIPPALRNEISIAVLPANVFIGETATANASIVESPREELSLLQAARTHRLLQRLAAGTHTVQEAAAQIASIRSDRPRHPDFRWILGNALISVGLATLFRCPWWAIVLALVVGVLVGGVMTWVRRLPGSVAILPFLAAFVSTLLVGSFAQALTLGEVPLFAICAPVALLVPGALITNSLLELTSVDTVTGTSRLIYGTIMLGFMAAGIAAGVALTGVDINAASASRIGETIALSTHATGWQGFPPNWFAWLGVVVLAIGVGIAFGADHTLIAVTIVMMTITYGMLIGFGVLVGDVAAAGVTACILFIAARLLERTTRIAPAVAFFQPAFLLLVPGTVGLVALTSLEGDALFAALGTFVSLCIGTKMGAIVFDISRDRRRRDTLSPTAT</sequence>
<dbReference type="Proteomes" id="UP000662814">
    <property type="component" value="Chromosome"/>
</dbReference>
<feature type="transmembrane region" description="Helical" evidence="2">
    <location>
        <begin position="226"/>
        <end position="246"/>
    </location>
</feature>
<dbReference type="PANTHER" id="PTHR31082">
    <property type="entry name" value="PHEROMONE-REGULATED MEMBRANE PROTEIN 10"/>
    <property type="match status" value="1"/>
</dbReference>
<reference evidence="4 5" key="1">
    <citation type="submission" date="2020-12" db="EMBL/GenBank/DDBJ databases">
        <title>Microbacterium sp. HY060.</title>
        <authorList>
            <person name="Zhou J."/>
        </authorList>
    </citation>
    <scope>NUCLEOTIDE SEQUENCE [LARGE SCALE GENOMIC DNA]</scope>
    <source>
        <strain evidence="4 5">HY60</strain>
    </source>
</reference>
<keyword evidence="2" id="KW-1133">Transmembrane helix</keyword>
<gene>
    <name evidence="4" type="ORF">HCR76_17145</name>
</gene>
<feature type="transmembrane region" description="Helical" evidence="2">
    <location>
        <begin position="302"/>
        <end position="321"/>
    </location>
</feature>
<feature type="transmembrane region" description="Helical" evidence="2">
    <location>
        <begin position="381"/>
        <end position="403"/>
    </location>
</feature>
<feature type="transmembrane region" description="Helical" evidence="2">
    <location>
        <begin position="162"/>
        <end position="185"/>
    </location>
</feature>
<keyword evidence="5" id="KW-1185">Reference proteome</keyword>
<keyword evidence="2" id="KW-0472">Membrane</keyword>
<feature type="transmembrane region" description="Helical" evidence="2">
    <location>
        <begin position="327"/>
        <end position="344"/>
    </location>
</feature>
<evidence type="ECO:0000313" key="4">
    <source>
        <dbReference type="EMBL" id="QPZ38480.1"/>
    </source>
</evidence>
<dbReference type="PANTHER" id="PTHR31082:SF4">
    <property type="entry name" value="PHEROMONE-REGULATED MEMBRANE PROTEIN 10"/>
    <property type="match status" value="1"/>
</dbReference>
<evidence type="ECO:0000259" key="3">
    <source>
        <dbReference type="Pfam" id="PF06738"/>
    </source>
</evidence>
<keyword evidence="2" id="KW-0812">Transmembrane</keyword>
<name>A0ABX6YIE4_9MICO</name>
<feature type="transmembrane region" description="Helical" evidence="2">
    <location>
        <begin position="279"/>
        <end position="297"/>
    </location>
</feature>